<dbReference type="EMBL" id="JAECZC010000002">
    <property type="protein sequence ID" value="MBH8561002.1"/>
    <property type="molecule type" value="Genomic_DNA"/>
</dbReference>
<comment type="caution">
    <text evidence="1">The sequence shown here is derived from an EMBL/GenBank/DDBJ whole genome shotgun (WGS) entry which is preliminary data.</text>
</comment>
<organism evidence="1 2">
    <name type="scientific">Amazonocrinis nigriterrae CENA67</name>
    <dbReference type="NCBI Taxonomy" id="2794033"/>
    <lineage>
        <taxon>Bacteria</taxon>
        <taxon>Bacillati</taxon>
        <taxon>Cyanobacteriota</taxon>
        <taxon>Cyanophyceae</taxon>
        <taxon>Nostocales</taxon>
        <taxon>Nostocaceae</taxon>
        <taxon>Amazonocrinis</taxon>
        <taxon>Amazonocrinis nigriterrae</taxon>
    </lineage>
</organism>
<protein>
    <submittedName>
        <fullName evidence="1">PD-(D/E)XK nuclease family protein</fullName>
    </submittedName>
</protein>
<name>A0A8J7HPL5_9NOST</name>
<keyword evidence="2" id="KW-1185">Reference proteome</keyword>
<dbReference type="Proteomes" id="UP000632766">
    <property type="component" value="Unassembled WGS sequence"/>
</dbReference>
<evidence type="ECO:0000313" key="1">
    <source>
        <dbReference type="EMBL" id="MBH8561002.1"/>
    </source>
</evidence>
<gene>
    <name evidence="1" type="ORF">I8748_02210</name>
</gene>
<sequence length="211" mass="24266">MVQTLAAENVTLEQLITLYGLELVDGEEFFREWQDDLPELTNTEKQLLDQIKAGYINLRNYPPLLENTVNTIILSPLLFIGKFYLPPFHIKLEKSIEIESQDQQTTIKGRIDFLLLHQKFWLTVIESKQVAYSVEAGLDQLLAYMLAAPQSQNEVFGMITSGGSFMFIKLLKGNPPRYATSDIFDVRNRGNELYDVLRILKRISQITVIHE</sequence>
<evidence type="ECO:0000313" key="2">
    <source>
        <dbReference type="Proteomes" id="UP000632766"/>
    </source>
</evidence>
<accession>A0A8J7HPL5</accession>
<dbReference type="Gene3D" id="3.90.1570.30">
    <property type="match status" value="1"/>
</dbReference>
<proteinExistence type="predicted"/>
<dbReference type="AlphaFoldDB" id="A0A8J7HPL5"/>
<reference evidence="1 2" key="1">
    <citation type="journal article" date="2021" name="Int. J. Syst. Evol. Microbiol.">
        <title>Amazonocrinis nigriterrae gen. nov., sp. nov., Atlanticothrix silvestris gen. nov., sp. nov. and Dendronalium phyllosphericum gen. nov., sp. nov., nostocacean cyanobacteria from Brazilian environments.</title>
        <authorList>
            <person name="Alvarenga D.O."/>
            <person name="Andreote A.P.D."/>
            <person name="Branco L.H.Z."/>
            <person name="Delbaje E."/>
            <person name="Cruz R.B."/>
            <person name="Varani A.M."/>
            <person name="Fiore M.F."/>
        </authorList>
    </citation>
    <scope>NUCLEOTIDE SEQUENCE [LARGE SCALE GENOMIC DNA]</scope>
    <source>
        <strain evidence="1 2">CENA67</strain>
    </source>
</reference>
<dbReference type="RefSeq" id="WP_198123032.1">
    <property type="nucleotide sequence ID" value="NZ_JAECZC010000002.1"/>
</dbReference>